<keyword evidence="4" id="KW-1185">Reference proteome</keyword>
<feature type="region of interest" description="Disordered" evidence="1">
    <location>
        <begin position="554"/>
        <end position="575"/>
    </location>
</feature>
<sequence length="690" mass="73503">MLSPASLLMISAGLVGQAVVAQDSDLAHSFNHSKLLTTTVIRTTMINPVVTLYETEILKRQAGCVMQSLGFCADVSRSLFSMASMTTVAPSPTSSTVTQEGPFAIEVQLLLPVAELNVTQYLAIGGSYVVLYPGPHIPGWYLDSNGNLAFDNTGVRLGVSPLDSPASKRRRIVETTEGDSGYDTVVAGGGEAPSGAKVFTKWAGNLEMSTTAIRVLDENNEVALSFLGCKFMAPDFGVEAWQLEAVYNVERFLESNDTVGKVDPAFCAPVRLLPVTSVPVSTAVSSHTSNYISKSSSMTTSTSATPTPTESSWTSFPILVNFDTSNSPDSSADYYIEEDANGYAYVDTTSSPPYYRYLNDTQLLSSEVTGNYLKIAVVDTPSRSAKFKRQTTTTTDDADFFKAIVSGENILPATDYPQTFIICPPNSTSDNDTHSLVLAYNPDDYIQQDENSDCVTASLNLNRDAPIPTTTTVNTTITTTTTPTATATALSPNVSGCNALNYTIAYSTIGVMNSFATACWCYSYIASTVSGTTTLDCTPTIYKVVPSITSISVSGALSSSTSGTGATRTDRESINSHRNLLPRSTTIVRPPSTTATTYQDITVIPTPTDWLSSIDASPVYFTSYCTSLFDESGIEALTITSLSVVSSTVSLVTISQTTVQTVCYQEVWEPAVTMSTPAIVICPATVTGGS</sequence>
<feature type="region of interest" description="Disordered" evidence="1">
    <location>
        <begin position="292"/>
        <end position="311"/>
    </location>
</feature>
<dbReference type="Proteomes" id="UP001373714">
    <property type="component" value="Unassembled WGS sequence"/>
</dbReference>
<proteinExistence type="predicted"/>
<evidence type="ECO:0000313" key="4">
    <source>
        <dbReference type="Proteomes" id="UP001373714"/>
    </source>
</evidence>
<accession>A0AAV9UI02</accession>
<gene>
    <name evidence="3" type="ORF">TWF730_001525</name>
</gene>
<dbReference type="AlphaFoldDB" id="A0AAV9UI02"/>
<evidence type="ECO:0000313" key="3">
    <source>
        <dbReference type="EMBL" id="KAK6342043.1"/>
    </source>
</evidence>
<evidence type="ECO:0000256" key="2">
    <source>
        <dbReference type="SAM" id="SignalP"/>
    </source>
</evidence>
<feature type="signal peptide" evidence="2">
    <location>
        <begin position="1"/>
        <end position="21"/>
    </location>
</feature>
<protein>
    <submittedName>
        <fullName evidence="3">Uncharacterized protein</fullName>
    </submittedName>
</protein>
<organism evidence="3 4">
    <name type="scientific">Orbilia blumenaviensis</name>
    <dbReference type="NCBI Taxonomy" id="1796055"/>
    <lineage>
        <taxon>Eukaryota</taxon>
        <taxon>Fungi</taxon>
        <taxon>Dikarya</taxon>
        <taxon>Ascomycota</taxon>
        <taxon>Pezizomycotina</taxon>
        <taxon>Orbiliomycetes</taxon>
        <taxon>Orbiliales</taxon>
        <taxon>Orbiliaceae</taxon>
        <taxon>Orbilia</taxon>
    </lineage>
</organism>
<comment type="caution">
    <text evidence="3">The sequence shown here is derived from an EMBL/GenBank/DDBJ whole genome shotgun (WGS) entry which is preliminary data.</text>
</comment>
<dbReference type="EMBL" id="JAVHNS010000010">
    <property type="protein sequence ID" value="KAK6342043.1"/>
    <property type="molecule type" value="Genomic_DNA"/>
</dbReference>
<keyword evidence="2" id="KW-0732">Signal</keyword>
<feature type="compositionally biased region" description="Low complexity" evidence="1">
    <location>
        <begin position="554"/>
        <end position="567"/>
    </location>
</feature>
<name>A0AAV9UI02_9PEZI</name>
<reference evidence="3 4" key="1">
    <citation type="submission" date="2019-10" db="EMBL/GenBank/DDBJ databases">
        <authorList>
            <person name="Palmer J.M."/>
        </authorList>
    </citation>
    <scope>NUCLEOTIDE SEQUENCE [LARGE SCALE GENOMIC DNA]</scope>
    <source>
        <strain evidence="3 4">TWF730</strain>
    </source>
</reference>
<feature type="chain" id="PRO_5043609013" evidence="2">
    <location>
        <begin position="22"/>
        <end position="690"/>
    </location>
</feature>
<evidence type="ECO:0000256" key="1">
    <source>
        <dbReference type="SAM" id="MobiDB-lite"/>
    </source>
</evidence>